<evidence type="ECO:0000256" key="1">
    <source>
        <dbReference type="SAM" id="MobiDB-lite"/>
    </source>
</evidence>
<name>A0A218Z2Y0_9HELO</name>
<reference evidence="2 3" key="1">
    <citation type="submission" date="2017-04" db="EMBL/GenBank/DDBJ databases">
        <title>Draft genome sequence of Marssonina coronaria NL1: causal agent of apple blotch.</title>
        <authorList>
            <person name="Cheng Q."/>
        </authorList>
    </citation>
    <scope>NUCLEOTIDE SEQUENCE [LARGE SCALE GENOMIC DNA]</scope>
    <source>
        <strain evidence="2 3">NL1</strain>
    </source>
</reference>
<sequence>MASTLPRNFSYPDQLKPAPNKLRWSRSFSLPNMSFNDSSHPGAFLHPPKTREPAARGEQRASIPERRPSSHAALPTRATDAARIRTAGSPSATSPGLRSRVCGLARRIFPAERPPSPPTPPLSAGRPRASRSVPLALPPVLHEPSQAVLVEYLPVCPRLPRRGGVVYLSLEPLDTRVSFIQRARVDGLYGRSISGRGGRSGEDAVRLHVCWNQGSRDERIESCVRSDREFRKAVELMQARGWRDRFQLWHA</sequence>
<dbReference type="Proteomes" id="UP000242519">
    <property type="component" value="Unassembled WGS sequence"/>
</dbReference>
<evidence type="ECO:0000313" key="2">
    <source>
        <dbReference type="EMBL" id="OWP02419.1"/>
    </source>
</evidence>
<gene>
    <name evidence="2" type="ORF">B2J93_3207</name>
</gene>
<keyword evidence="3" id="KW-1185">Reference proteome</keyword>
<feature type="compositionally biased region" description="Pro residues" evidence="1">
    <location>
        <begin position="112"/>
        <end position="121"/>
    </location>
</feature>
<protein>
    <submittedName>
        <fullName evidence="2">Exocyst complex component Sec</fullName>
    </submittedName>
</protein>
<dbReference type="EMBL" id="MZNU01000236">
    <property type="protein sequence ID" value="OWP02419.1"/>
    <property type="molecule type" value="Genomic_DNA"/>
</dbReference>
<organism evidence="2 3">
    <name type="scientific">Diplocarpon coronariae</name>
    <dbReference type="NCBI Taxonomy" id="2795749"/>
    <lineage>
        <taxon>Eukaryota</taxon>
        <taxon>Fungi</taxon>
        <taxon>Dikarya</taxon>
        <taxon>Ascomycota</taxon>
        <taxon>Pezizomycotina</taxon>
        <taxon>Leotiomycetes</taxon>
        <taxon>Helotiales</taxon>
        <taxon>Drepanopezizaceae</taxon>
        <taxon>Diplocarpon</taxon>
    </lineage>
</organism>
<accession>A0A218Z2Y0</accession>
<dbReference type="AlphaFoldDB" id="A0A218Z2Y0"/>
<proteinExistence type="predicted"/>
<feature type="compositionally biased region" description="Low complexity" evidence="1">
    <location>
        <begin position="76"/>
        <end position="87"/>
    </location>
</feature>
<comment type="caution">
    <text evidence="2">The sequence shown here is derived from an EMBL/GenBank/DDBJ whole genome shotgun (WGS) entry which is preliminary data.</text>
</comment>
<feature type="compositionally biased region" description="Basic and acidic residues" evidence="1">
    <location>
        <begin position="49"/>
        <end position="68"/>
    </location>
</feature>
<evidence type="ECO:0000313" key="3">
    <source>
        <dbReference type="Proteomes" id="UP000242519"/>
    </source>
</evidence>
<dbReference type="InParanoid" id="A0A218Z2Y0"/>
<dbReference type="OrthoDB" id="3556000at2759"/>
<feature type="region of interest" description="Disordered" evidence="1">
    <location>
        <begin position="39"/>
        <end position="130"/>
    </location>
</feature>